<evidence type="ECO:0000313" key="2">
    <source>
        <dbReference type="Proteomes" id="UP000640274"/>
    </source>
</evidence>
<sequence>MINPSLLHDMAVILNARIAKVVLNGSYEITDFRVKQVTDSTVALNYFVPVSDVSLITRIELQDAAGIVLTSNDVHVPLAADQIMMQTVAVKEAI</sequence>
<protein>
    <submittedName>
        <fullName evidence="1">Ketopantoate hydroxymethyltransferase</fullName>
    </submittedName>
</protein>
<dbReference type="EMBL" id="JAELUP010000014">
    <property type="protein sequence ID" value="MBJ6360886.1"/>
    <property type="molecule type" value="Genomic_DNA"/>
</dbReference>
<accession>A0A934IX33</accession>
<organism evidence="1 2">
    <name type="scientific">Paenibacillus roseus</name>
    <dbReference type="NCBI Taxonomy" id="2798579"/>
    <lineage>
        <taxon>Bacteria</taxon>
        <taxon>Bacillati</taxon>
        <taxon>Bacillota</taxon>
        <taxon>Bacilli</taxon>
        <taxon>Bacillales</taxon>
        <taxon>Paenibacillaceae</taxon>
        <taxon>Paenibacillus</taxon>
    </lineage>
</organism>
<dbReference type="RefSeq" id="WP_199018442.1">
    <property type="nucleotide sequence ID" value="NZ_JAELUP010000014.1"/>
</dbReference>
<dbReference type="AlphaFoldDB" id="A0A934IX33"/>
<comment type="caution">
    <text evidence="1">The sequence shown here is derived from an EMBL/GenBank/DDBJ whole genome shotgun (WGS) entry which is preliminary data.</text>
</comment>
<keyword evidence="2" id="KW-1185">Reference proteome</keyword>
<name>A0A934IX33_9BACL</name>
<gene>
    <name evidence="1" type="ORF">JFN88_06085</name>
</gene>
<dbReference type="Proteomes" id="UP000640274">
    <property type="component" value="Unassembled WGS sequence"/>
</dbReference>
<proteinExistence type="predicted"/>
<reference evidence="1" key="1">
    <citation type="submission" date="2020-12" db="EMBL/GenBank/DDBJ databases">
        <authorList>
            <person name="Huq M.A."/>
        </authorList>
    </citation>
    <scope>NUCLEOTIDE SEQUENCE</scope>
    <source>
        <strain evidence="1">MAHUQ-46</strain>
    </source>
</reference>
<evidence type="ECO:0000313" key="1">
    <source>
        <dbReference type="EMBL" id="MBJ6360886.1"/>
    </source>
</evidence>